<sequence length="311" mass="34953">MISIKNLNKSFGDNKVLDNISCEIKNGEIIGMLGPNGAGKTTTLRILIGFLSADEGEIKINGKNIDNPEEALHIKKIIGYLPENNPLYPEMLVEEYLKMMAELKQIPKEKQEMEIKKSTAKTGISEVYYKQISDLSKGFKQRVGLAAAIIGNPEILILDEPTEGLDPNQRIDIRNLIKNLGADKTVIISSHVLTEVENTCERIIILNKGKIAADGKTREIIDGTRGKKTLVLEIEGEGIESGLGKLVDSKNIKMLEYKNNKFRGSVQIENNNELRPQIFNLAKDNNWVIWEMHQKEISLEDVFRELTKINK</sequence>
<comment type="caution">
    <text evidence="6">The sequence shown here is derived from an EMBL/GenBank/DDBJ whole genome shotgun (WGS) entry which is preliminary data.</text>
</comment>
<dbReference type="SUPFAM" id="SSF52540">
    <property type="entry name" value="P-loop containing nucleoside triphosphate hydrolases"/>
    <property type="match status" value="1"/>
</dbReference>
<gene>
    <name evidence="6" type="ORF">AUJ29_03015</name>
</gene>
<organism evidence="6 7">
    <name type="scientific">Candidatus Kuenenbacteria bacterium CG1_02_38_13</name>
    <dbReference type="NCBI Taxonomy" id="1805235"/>
    <lineage>
        <taxon>Bacteria</taxon>
        <taxon>Candidatus Kueneniibacteriota</taxon>
    </lineage>
</organism>
<evidence type="ECO:0000256" key="3">
    <source>
        <dbReference type="ARBA" id="ARBA00022741"/>
    </source>
</evidence>
<evidence type="ECO:0000256" key="4">
    <source>
        <dbReference type="ARBA" id="ARBA00022840"/>
    </source>
</evidence>
<dbReference type="PANTHER" id="PTHR43335:SF4">
    <property type="entry name" value="ABC TRANSPORTER, ATP-BINDING PROTEIN"/>
    <property type="match status" value="1"/>
</dbReference>
<keyword evidence="2" id="KW-0813">Transport</keyword>
<keyword evidence="4" id="KW-0067">ATP-binding</keyword>
<protein>
    <recommendedName>
        <fullName evidence="5">ABC transporter domain-containing protein</fullName>
    </recommendedName>
</protein>
<evidence type="ECO:0000313" key="6">
    <source>
        <dbReference type="EMBL" id="OIO16297.1"/>
    </source>
</evidence>
<dbReference type="Pfam" id="PF00005">
    <property type="entry name" value="ABC_tran"/>
    <property type="match status" value="1"/>
</dbReference>
<dbReference type="EMBL" id="MNVB01000064">
    <property type="protein sequence ID" value="OIO16297.1"/>
    <property type="molecule type" value="Genomic_DNA"/>
</dbReference>
<evidence type="ECO:0000313" key="7">
    <source>
        <dbReference type="Proteomes" id="UP000182465"/>
    </source>
</evidence>
<dbReference type="SMART" id="SM00382">
    <property type="entry name" value="AAA"/>
    <property type="match status" value="1"/>
</dbReference>
<dbReference type="AlphaFoldDB" id="A0A1J4TYS8"/>
<evidence type="ECO:0000256" key="1">
    <source>
        <dbReference type="ARBA" id="ARBA00005417"/>
    </source>
</evidence>
<keyword evidence="3" id="KW-0547">Nucleotide-binding</keyword>
<feature type="domain" description="ABC transporter" evidence="5">
    <location>
        <begin position="2"/>
        <end position="233"/>
    </location>
</feature>
<dbReference type="GO" id="GO:0016887">
    <property type="term" value="F:ATP hydrolysis activity"/>
    <property type="evidence" value="ECO:0007669"/>
    <property type="project" value="InterPro"/>
</dbReference>
<dbReference type="Gene3D" id="3.40.50.300">
    <property type="entry name" value="P-loop containing nucleotide triphosphate hydrolases"/>
    <property type="match status" value="1"/>
</dbReference>
<dbReference type="InterPro" id="IPR003439">
    <property type="entry name" value="ABC_transporter-like_ATP-bd"/>
</dbReference>
<proteinExistence type="inferred from homology"/>
<dbReference type="InterPro" id="IPR003593">
    <property type="entry name" value="AAA+_ATPase"/>
</dbReference>
<comment type="similarity">
    <text evidence="1">Belongs to the ABC transporter superfamily.</text>
</comment>
<dbReference type="GO" id="GO:0005524">
    <property type="term" value="F:ATP binding"/>
    <property type="evidence" value="ECO:0007669"/>
    <property type="project" value="UniProtKB-KW"/>
</dbReference>
<dbReference type="PROSITE" id="PS50893">
    <property type="entry name" value="ABC_TRANSPORTER_2"/>
    <property type="match status" value="1"/>
</dbReference>
<evidence type="ECO:0000256" key="2">
    <source>
        <dbReference type="ARBA" id="ARBA00022448"/>
    </source>
</evidence>
<dbReference type="PANTHER" id="PTHR43335">
    <property type="entry name" value="ABC TRANSPORTER, ATP-BINDING PROTEIN"/>
    <property type="match status" value="1"/>
</dbReference>
<dbReference type="InterPro" id="IPR027417">
    <property type="entry name" value="P-loop_NTPase"/>
</dbReference>
<reference evidence="6 7" key="1">
    <citation type="journal article" date="2016" name="Environ. Microbiol.">
        <title>Genomic resolution of a cold subsurface aquifer community provides metabolic insights for novel microbes adapted to high CO concentrations.</title>
        <authorList>
            <person name="Probst A.J."/>
            <person name="Castelle C.J."/>
            <person name="Singh A."/>
            <person name="Brown C.T."/>
            <person name="Anantharaman K."/>
            <person name="Sharon I."/>
            <person name="Hug L.A."/>
            <person name="Burstein D."/>
            <person name="Emerson J.B."/>
            <person name="Thomas B.C."/>
            <person name="Banfield J.F."/>
        </authorList>
    </citation>
    <scope>NUCLEOTIDE SEQUENCE [LARGE SCALE GENOMIC DNA]</scope>
    <source>
        <strain evidence="6">CG1_02_38_13</strain>
    </source>
</reference>
<evidence type="ECO:0000259" key="5">
    <source>
        <dbReference type="PROSITE" id="PS50893"/>
    </source>
</evidence>
<name>A0A1J4TYS8_9BACT</name>
<accession>A0A1J4TYS8</accession>
<dbReference type="Proteomes" id="UP000182465">
    <property type="component" value="Unassembled WGS sequence"/>
</dbReference>